<evidence type="ECO:0000313" key="1">
    <source>
        <dbReference type="EMBL" id="CAK0797857.1"/>
    </source>
</evidence>
<dbReference type="Pfam" id="PF11964">
    <property type="entry name" value="SpoIIAA-like"/>
    <property type="match status" value="1"/>
</dbReference>
<reference evidence="1" key="1">
    <citation type="submission" date="2023-10" db="EMBL/GenBank/DDBJ databases">
        <authorList>
            <person name="Chen Y."/>
            <person name="Shah S."/>
            <person name="Dougan E. K."/>
            <person name="Thang M."/>
            <person name="Chan C."/>
        </authorList>
    </citation>
    <scope>NUCLEOTIDE SEQUENCE [LARGE SCALE GENOMIC DNA]</scope>
</reference>
<keyword evidence="2" id="KW-1185">Reference proteome</keyword>
<accession>A0ABN9PX35</accession>
<dbReference type="InterPro" id="IPR038396">
    <property type="entry name" value="SpoIIAA-like_sf"/>
</dbReference>
<evidence type="ECO:0000313" key="2">
    <source>
        <dbReference type="Proteomes" id="UP001189429"/>
    </source>
</evidence>
<dbReference type="Proteomes" id="UP001189429">
    <property type="component" value="Unassembled WGS sequence"/>
</dbReference>
<evidence type="ECO:0008006" key="3">
    <source>
        <dbReference type="Google" id="ProtNLM"/>
    </source>
</evidence>
<dbReference type="SUPFAM" id="SSF52091">
    <property type="entry name" value="SpoIIaa-like"/>
    <property type="match status" value="1"/>
</dbReference>
<comment type="caution">
    <text evidence="1">The sequence shown here is derived from an EMBL/GenBank/DDBJ whole genome shotgun (WGS) entry which is preliminary data.</text>
</comment>
<dbReference type="Gene3D" id="3.40.50.10600">
    <property type="entry name" value="SpoIIaa-like domains"/>
    <property type="match status" value="1"/>
</dbReference>
<proteinExistence type="predicted"/>
<dbReference type="EMBL" id="CAUYUJ010001836">
    <property type="protein sequence ID" value="CAK0797857.1"/>
    <property type="molecule type" value="Genomic_DNA"/>
</dbReference>
<dbReference type="InterPro" id="IPR021866">
    <property type="entry name" value="SpoIIAA-like"/>
</dbReference>
<gene>
    <name evidence="1" type="ORF">PCOR1329_LOCUS6818</name>
</gene>
<sequence length="198" mass="21366">MGEGAGLPRRRGCVCNRLPLPCVALAALLWHLSRRRCGPDPAAAWSAAGGWQADVLANSSYADRVGSATVVLYRRGQLHVRLAGWGNGPLVEGCLHDLEQDLARIPTVSLYVYLDMLAGRGSSPRAVAAALQFMGRVGHRVKRVAVVGPPPIIAFMRILRDICRQEGVEFFGRGAKAEAWLSEQLARSGAAGSRSWLR</sequence>
<protein>
    <recommendedName>
        <fullName evidence="3">STAS/SEC14 domain-containing protein</fullName>
    </recommendedName>
</protein>
<organism evidence="1 2">
    <name type="scientific">Prorocentrum cordatum</name>
    <dbReference type="NCBI Taxonomy" id="2364126"/>
    <lineage>
        <taxon>Eukaryota</taxon>
        <taxon>Sar</taxon>
        <taxon>Alveolata</taxon>
        <taxon>Dinophyceae</taxon>
        <taxon>Prorocentrales</taxon>
        <taxon>Prorocentraceae</taxon>
        <taxon>Prorocentrum</taxon>
    </lineage>
</organism>
<dbReference type="InterPro" id="IPR036513">
    <property type="entry name" value="STAS_dom_sf"/>
</dbReference>
<name>A0ABN9PX35_9DINO</name>